<dbReference type="InterPro" id="IPR022029">
    <property type="entry name" value="YoaR-like_PG-bd"/>
</dbReference>
<organism evidence="9 10">
    <name type="scientific">Blautia faecicola</name>
    <dbReference type="NCBI Taxonomy" id="2509240"/>
    <lineage>
        <taxon>Bacteria</taxon>
        <taxon>Bacillati</taxon>
        <taxon>Bacillota</taxon>
        <taxon>Clostridia</taxon>
        <taxon>Lachnospirales</taxon>
        <taxon>Lachnospiraceae</taxon>
        <taxon>Blautia</taxon>
    </lineage>
</organism>
<dbReference type="RefSeq" id="WP_129257012.1">
    <property type="nucleotide sequence ID" value="NZ_SDKC01000001.1"/>
</dbReference>
<dbReference type="Gene3D" id="2.40.440.10">
    <property type="entry name" value="L,D-transpeptidase catalytic domain-like"/>
    <property type="match status" value="1"/>
</dbReference>
<dbReference type="GO" id="GO:0016740">
    <property type="term" value="F:transferase activity"/>
    <property type="evidence" value="ECO:0007669"/>
    <property type="project" value="UniProtKB-KW"/>
</dbReference>
<dbReference type="InterPro" id="IPR005490">
    <property type="entry name" value="LD_TPept_cat_dom"/>
</dbReference>
<dbReference type="PANTHER" id="PTHR30582">
    <property type="entry name" value="L,D-TRANSPEPTIDASE"/>
    <property type="match status" value="1"/>
</dbReference>
<dbReference type="GO" id="GO:0008360">
    <property type="term" value="P:regulation of cell shape"/>
    <property type="evidence" value="ECO:0007669"/>
    <property type="project" value="UniProtKB-UniRule"/>
</dbReference>
<proteinExistence type="predicted"/>
<gene>
    <name evidence="9" type="ORF">ETP43_03190</name>
</gene>
<keyword evidence="2" id="KW-0808">Transferase</keyword>
<dbReference type="Gene3D" id="3.10.20.800">
    <property type="match status" value="1"/>
</dbReference>
<keyword evidence="7" id="KW-1133">Transmembrane helix</keyword>
<evidence type="ECO:0000256" key="7">
    <source>
        <dbReference type="SAM" id="Phobius"/>
    </source>
</evidence>
<feature type="transmembrane region" description="Helical" evidence="7">
    <location>
        <begin position="12"/>
        <end position="35"/>
    </location>
</feature>
<comment type="caution">
    <text evidence="9">The sequence shown here is derived from an EMBL/GenBank/DDBJ whole genome shotgun (WGS) entry which is preliminary data.</text>
</comment>
<dbReference type="GO" id="GO:0071555">
    <property type="term" value="P:cell wall organization"/>
    <property type="evidence" value="ECO:0007669"/>
    <property type="project" value="UniProtKB-UniRule"/>
</dbReference>
<keyword evidence="10" id="KW-1185">Reference proteome</keyword>
<dbReference type="SUPFAM" id="SSF143985">
    <property type="entry name" value="L,D-transpeptidase pre-catalytic domain-like"/>
    <property type="match status" value="1"/>
</dbReference>
<comment type="pathway">
    <text evidence="1 6">Cell wall biogenesis; peptidoglycan biosynthesis.</text>
</comment>
<dbReference type="GO" id="GO:0005576">
    <property type="term" value="C:extracellular region"/>
    <property type="evidence" value="ECO:0007669"/>
    <property type="project" value="TreeGrafter"/>
</dbReference>
<dbReference type="Pfam" id="PF03734">
    <property type="entry name" value="YkuD"/>
    <property type="match status" value="1"/>
</dbReference>
<dbReference type="GO" id="GO:0071972">
    <property type="term" value="F:peptidoglycan L,D-transpeptidase activity"/>
    <property type="evidence" value="ECO:0007669"/>
    <property type="project" value="TreeGrafter"/>
</dbReference>
<dbReference type="InterPro" id="IPR038063">
    <property type="entry name" value="Transpep_catalytic_dom"/>
</dbReference>
<dbReference type="EMBL" id="SDKC01000001">
    <property type="protein sequence ID" value="RXS74323.1"/>
    <property type="molecule type" value="Genomic_DNA"/>
</dbReference>
<evidence type="ECO:0000256" key="5">
    <source>
        <dbReference type="ARBA" id="ARBA00023316"/>
    </source>
</evidence>
<evidence type="ECO:0000256" key="3">
    <source>
        <dbReference type="ARBA" id="ARBA00022960"/>
    </source>
</evidence>
<dbReference type="OrthoDB" id="3176960at2"/>
<reference evidence="9 10" key="1">
    <citation type="submission" date="2019-01" db="EMBL/GenBank/DDBJ databases">
        <title>Blautia sp. nov. KGMB01111 isolated human feces.</title>
        <authorList>
            <person name="Park J.-E."/>
            <person name="Kim J.-S."/>
            <person name="Park S.-H."/>
        </authorList>
    </citation>
    <scope>NUCLEOTIDE SEQUENCE [LARGE SCALE GENOMIC DNA]</scope>
    <source>
        <strain evidence="9 10">KGMB01111</strain>
    </source>
</reference>
<feature type="active site" description="Nucleophile" evidence="6">
    <location>
        <position position="440"/>
    </location>
</feature>
<sequence>MAKKKKKNAKKLVLGVLIAYVAIMALGYMGVSYYFSSHFLKGTTISGMDSSNKTADQVKKKIQKQLGQYKLRITEIDGKTETIQGSAIDLTYVDDGKIDELLSSQDRWKWITAFSAKKTYELAVTTTYDEKKLTGVLDDMSCFQQENIVAPEDAYLKEQDGEYVIVPEVEGNTLDRTKLESAVKDAIENGKTEINLEELGCYEKPSVLQDDAGLIAERDAKNQLLKVDITYDFGDRSETVDGSVVKDWLIQDSDGNWTVDESKAAAYVQQLAYKYDTFGLTHEFTTHAGNKITLKGGDYGWVIKKSETTAALVEYIKEGKTGTVEPVYLYEGKSRDTNDIGGTYVEISIQDQEMWCYKDGVVVVDTPVVTGNVSKGYDTPAGSVWAIDAKKHDAVLKGEGYTQPVTYWMPFNGNVGIHDADTWRSQYGGEIYKTSGSHGCVNTPTANAEKIFNTVEIGTPVIVY</sequence>
<dbReference type="AlphaFoldDB" id="A0A4Q1RFG5"/>
<evidence type="ECO:0000313" key="10">
    <source>
        <dbReference type="Proteomes" id="UP000290106"/>
    </source>
</evidence>
<accession>A0A4Q1RFG5</accession>
<keyword evidence="7" id="KW-0812">Transmembrane</keyword>
<evidence type="ECO:0000313" key="9">
    <source>
        <dbReference type="EMBL" id="RXS74323.1"/>
    </source>
</evidence>
<dbReference type="PROSITE" id="PS52029">
    <property type="entry name" value="LD_TPASE"/>
    <property type="match status" value="1"/>
</dbReference>
<dbReference type="InterPro" id="IPR050979">
    <property type="entry name" value="LD-transpeptidase"/>
</dbReference>
<evidence type="ECO:0000256" key="2">
    <source>
        <dbReference type="ARBA" id="ARBA00022679"/>
    </source>
</evidence>
<keyword evidence="3 6" id="KW-0133">Cell shape</keyword>
<dbReference type="SUPFAM" id="SSF141523">
    <property type="entry name" value="L,D-transpeptidase catalytic domain-like"/>
    <property type="match status" value="1"/>
</dbReference>
<feature type="domain" description="L,D-TPase catalytic" evidence="8">
    <location>
        <begin position="343"/>
        <end position="464"/>
    </location>
</feature>
<dbReference type="GO" id="GO:0018104">
    <property type="term" value="P:peptidoglycan-protein cross-linking"/>
    <property type="evidence" value="ECO:0007669"/>
    <property type="project" value="TreeGrafter"/>
</dbReference>
<dbReference type="PANTHER" id="PTHR30582:SF33">
    <property type="entry name" value="EXPORTED PROTEIN"/>
    <property type="match status" value="1"/>
</dbReference>
<dbReference type="Proteomes" id="UP000290106">
    <property type="component" value="Unassembled WGS sequence"/>
</dbReference>
<feature type="active site" description="Proton donor/acceptor" evidence="6">
    <location>
        <position position="418"/>
    </location>
</feature>
<evidence type="ECO:0000256" key="4">
    <source>
        <dbReference type="ARBA" id="ARBA00022984"/>
    </source>
</evidence>
<protein>
    <recommendedName>
        <fullName evidence="8">L,D-TPase catalytic domain-containing protein</fullName>
    </recommendedName>
</protein>
<dbReference type="UniPathway" id="UPA00219"/>
<evidence type="ECO:0000256" key="6">
    <source>
        <dbReference type="PROSITE-ProRule" id="PRU01373"/>
    </source>
</evidence>
<dbReference type="InterPro" id="IPR038054">
    <property type="entry name" value="LD_TPept-like_central_sf"/>
</dbReference>
<keyword evidence="5 6" id="KW-0961">Cell wall biogenesis/degradation</keyword>
<name>A0A4Q1RFG5_9FIRM</name>
<dbReference type="CDD" id="cd16913">
    <property type="entry name" value="YkuD_like"/>
    <property type="match status" value="1"/>
</dbReference>
<evidence type="ECO:0000259" key="8">
    <source>
        <dbReference type="PROSITE" id="PS52029"/>
    </source>
</evidence>
<keyword evidence="4 6" id="KW-0573">Peptidoglycan synthesis</keyword>
<keyword evidence="7" id="KW-0472">Membrane</keyword>
<evidence type="ECO:0000256" key="1">
    <source>
        <dbReference type="ARBA" id="ARBA00004752"/>
    </source>
</evidence>
<dbReference type="Pfam" id="PF12229">
    <property type="entry name" value="PG_binding_4"/>
    <property type="match status" value="2"/>
</dbReference>